<evidence type="ECO:0000256" key="6">
    <source>
        <dbReference type="ARBA" id="ARBA00022741"/>
    </source>
</evidence>
<keyword evidence="7" id="KW-0418">Kinase</keyword>
<dbReference type="EC" id="2.7.6.3" evidence="3"/>
<gene>
    <name evidence="14" type="primary">folK</name>
    <name evidence="14" type="ORF">QJ522_18660</name>
</gene>
<dbReference type="AlphaFoldDB" id="A0AAW6U2H0"/>
<evidence type="ECO:0000256" key="9">
    <source>
        <dbReference type="ARBA" id="ARBA00022909"/>
    </source>
</evidence>
<organism evidence="14 15">
    <name type="scientific">Anaerobaca lacustris</name>
    <dbReference type="NCBI Taxonomy" id="3044600"/>
    <lineage>
        <taxon>Bacteria</taxon>
        <taxon>Pseudomonadati</taxon>
        <taxon>Planctomycetota</taxon>
        <taxon>Phycisphaerae</taxon>
        <taxon>Sedimentisphaerales</taxon>
        <taxon>Anaerobacaceae</taxon>
        <taxon>Anaerobaca</taxon>
    </lineage>
</organism>
<dbReference type="GO" id="GO:0046656">
    <property type="term" value="P:folic acid biosynthetic process"/>
    <property type="evidence" value="ECO:0007669"/>
    <property type="project" value="UniProtKB-KW"/>
</dbReference>
<dbReference type="GO" id="GO:0003848">
    <property type="term" value="F:2-amino-4-hydroxy-6-hydroxymethyldihydropteridine diphosphokinase activity"/>
    <property type="evidence" value="ECO:0007669"/>
    <property type="project" value="UniProtKB-EC"/>
</dbReference>
<sequence>MRDTAEPSIAFIGVGSNVEPERNIVAALERLRDKAHVTGSSLFYRTEPIGRPDQPWFINGVWRIDTILSPTQIRSELLRPIEETLGRRRCDDKCAPRTIDLDLLLYDDFVTDGLPHADLPRPFVCVPVRELLDEARDIESGLRARMLALLPPQREASQPGESLYAFTSQLRQMLTS</sequence>
<keyword evidence="15" id="KW-1185">Reference proteome</keyword>
<dbReference type="Proteomes" id="UP001431776">
    <property type="component" value="Unassembled WGS sequence"/>
</dbReference>
<comment type="pathway">
    <text evidence="1">Cofactor biosynthesis; tetrahydrofolate biosynthesis; 2-amino-4-hydroxy-6-hydroxymethyl-7,8-dihydropteridine diphosphate from 7,8-dihydroneopterin triphosphate: step 4/4.</text>
</comment>
<dbReference type="InterPro" id="IPR000550">
    <property type="entry name" value="Hppk"/>
</dbReference>
<evidence type="ECO:0000256" key="7">
    <source>
        <dbReference type="ARBA" id="ARBA00022777"/>
    </source>
</evidence>
<protein>
    <recommendedName>
        <fullName evidence="4">2-amino-4-hydroxy-6-hydroxymethyldihydropteridine pyrophosphokinase</fullName>
        <ecNumber evidence="3">2.7.6.3</ecNumber>
    </recommendedName>
    <alternativeName>
        <fullName evidence="11">6-hydroxymethyl-7,8-dihydropterin pyrophosphokinase</fullName>
    </alternativeName>
    <alternativeName>
        <fullName evidence="12">7,8-dihydro-6-hydroxymethylpterin-pyrophosphokinase</fullName>
    </alternativeName>
</protein>
<evidence type="ECO:0000256" key="10">
    <source>
        <dbReference type="ARBA" id="ARBA00029409"/>
    </source>
</evidence>
<keyword evidence="9" id="KW-0289">Folate biosynthesis</keyword>
<evidence type="ECO:0000256" key="8">
    <source>
        <dbReference type="ARBA" id="ARBA00022840"/>
    </source>
</evidence>
<evidence type="ECO:0000256" key="5">
    <source>
        <dbReference type="ARBA" id="ARBA00022679"/>
    </source>
</evidence>
<proteinExistence type="inferred from homology"/>
<name>A0AAW6U2H0_9BACT</name>
<dbReference type="EMBL" id="JASCXX010000028">
    <property type="protein sequence ID" value="MDI6451090.1"/>
    <property type="molecule type" value="Genomic_DNA"/>
</dbReference>
<evidence type="ECO:0000256" key="4">
    <source>
        <dbReference type="ARBA" id="ARBA00016218"/>
    </source>
</evidence>
<dbReference type="GO" id="GO:0005524">
    <property type="term" value="F:ATP binding"/>
    <property type="evidence" value="ECO:0007669"/>
    <property type="project" value="UniProtKB-KW"/>
</dbReference>
<keyword evidence="5 14" id="KW-0808">Transferase</keyword>
<accession>A0AAW6U2H0</accession>
<dbReference type="Pfam" id="PF01288">
    <property type="entry name" value="HPPK"/>
    <property type="match status" value="1"/>
</dbReference>
<feature type="domain" description="7,8-dihydro-6-hydroxymethylpterin-pyrophosphokinase" evidence="13">
    <location>
        <begin position="93"/>
        <end position="104"/>
    </location>
</feature>
<evidence type="ECO:0000256" key="2">
    <source>
        <dbReference type="ARBA" id="ARBA00005810"/>
    </source>
</evidence>
<dbReference type="GO" id="GO:0016301">
    <property type="term" value="F:kinase activity"/>
    <property type="evidence" value="ECO:0007669"/>
    <property type="project" value="UniProtKB-KW"/>
</dbReference>
<dbReference type="PANTHER" id="PTHR43071">
    <property type="entry name" value="2-AMINO-4-HYDROXY-6-HYDROXYMETHYLDIHYDROPTERIDINE PYROPHOSPHOKINASE"/>
    <property type="match status" value="1"/>
</dbReference>
<dbReference type="PANTHER" id="PTHR43071:SF1">
    <property type="entry name" value="2-AMINO-4-HYDROXY-6-HYDROXYMETHYLDIHYDROPTERIDINE PYROPHOSPHOKINASE"/>
    <property type="match status" value="1"/>
</dbReference>
<dbReference type="PROSITE" id="PS00794">
    <property type="entry name" value="HPPK"/>
    <property type="match status" value="1"/>
</dbReference>
<dbReference type="InterPro" id="IPR035907">
    <property type="entry name" value="Hppk_sf"/>
</dbReference>
<evidence type="ECO:0000313" key="14">
    <source>
        <dbReference type="EMBL" id="MDI6451090.1"/>
    </source>
</evidence>
<evidence type="ECO:0000256" key="12">
    <source>
        <dbReference type="ARBA" id="ARBA00033413"/>
    </source>
</evidence>
<comment type="similarity">
    <text evidence="2">Belongs to the HPPK family.</text>
</comment>
<keyword evidence="8" id="KW-0067">ATP-binding</keyword>
<comment type="caution">
    <text evidence="14">The sequence shown here is derived from an EMBL/GenBank/DDBJ whole genome shotgun (WGS) entry which is preliminary data.</text>
</comment>
<reference evidence="14" key="1">
    <citation type="submission" date="2023-05" db="EMBL/GenBank/DDBJ databases">
        <title>Anaerotaeda fermentans gen. nov., sp. nov., a novel anaerobic planctomycete of the new family within the order Sedimentisphaerales isolated from Taman Peninsula, Russia.</title>
        <authorList>
            <person name="Khomyakova M.A."/>
            <person name="Merkel A.Y."/>
            <person name="Slobodkin A.I."/>
        </authorList>
    </citation>
    <scope>NUCLEOTIDE SEQUENCE</scope>
    <source>
        <strain evidence="14">M17dextr</strain>
    </source>
</reference>
<comment type="function">
    <text evidence="10">Catalyzes the transfer of pyrophosphate from adenosine triphosphate (ATP) to 6-hydroxymethyl-7,8-dihydropterin, an enzymatic step in folate biosynthesis pathway.</text>
</comment>
<evidence type="ECO:0000256" key="1">
    <source>
        <dbReference type="ARBA" id="ARBA00005051"/>
    </source>
</evidence>
<keyword evidence="6" id="KW-0547">Nucleotide-binding</keyword>
<evidence type="ECO:0000256" key="3">
    <source>
        <dbReference type="ARBA" id="ARBA00013253"/>
    </source>
</evidence>
<evidence type="ECO:0000313" key="15">
    <source>
        <dbReference type="Proteomes" id="UP001431776"/>
    </source>
</evidence>
<dbReference type="NCBIfam" id="TIGR01498">
    <property type="entry name" value="folK"/>
    <property type="match status" value="1"/>
</dbReference>
<dbReference type="SUPFAM" id="SSF55083">
    <property type="entry name" value="6-hydroxymethyl-7,8-dihydropterin pyrophosphokinase, HPPK"/>
    <property type="match status" value="1"/>
</dbReference>
<dbReference type="Gene3D" id="3.30.70.560">
    <property type="entry name" value="7,8-Dihydro-6-hydroxymethylpterin-pyrophosphokinase HPPK"/>
    <property type="match status" value="1"/>
</dbReference>
<evidence type="ECO:0000256" key="11">
    <source>
        <dbReference type="ARBA" id="ARBA00029766"/>
    </source>
</evidence>
<evidence type="ECO:0000259" key="13">
    <source>
        <dbReference type="PROSITE" id="PS00794"/>
    </source>
</evidence>
<dbReference type="RefSeq" id="WP_349246499.1">
    <property type="nucleotide sequence ID" value="NZ_JASCXX010000028.1"/>
</dbReference>